<dbReference type="SMART" id="SM00830">
    <property type="entry name" value="CM_2"/>
    <property type="match status" value="1"/>
</dbReference>
<evidence type="ECO:0000256" key="1">
    <source>
        <dbReference type="ARBA" id="ARBA00000824"/>
    </source>
</evidence>
<evidence type="ECO:0000256" key="16">
    <source>
        <dbReference type="ARBA" id="ARBA00031175"/>
    </source>
</evidence>
<feature type="domain" description="ACT" evidence="22">
    <location>
        <begin position="298"/>
        <end position="377"/>
    </location>
</feature>
<dbReference type="InterPro" id="IPR002701">
    <property type="entry name" value="CM_II_prokaryot"/>
</dbReference>
<evidence type="ECO:0000256" key="4">
    <source>
        <dbReference type="ARBA" id="ARBA00004741"/>
    </source>
</evidence>
<comment type="pathway">
    <text evidence="4">Amino-acid biosynthesis; L-phenylalanine biosynthesis; phenylpyruvate from prephenate: step 1/1.</text>
</comment>
<dbReference type="PROSITE" id="PS51671">
    <property type="entry name" value="ACT"/>
    <property type="match status" value="1"/>
</dbReference>
<evidence type="ECO:0000256" key="9">
    <source>
        <dbReference type="ARBA" id="ARBA00022490"/>
    </source>
</evidence>
<dbReference type="PANTHER" id="PTHR21022">
    <property type="entry name" value="PREPHENATE DEHYDRATASE P PROTEIN"/>
    <property type="match status" value="1"/>
</dbReference>
<dbReference type="InterPro" id="IPR008242">
    <property type="entry name" value="Chor_mutase/pphenate_deHydtase"/>
</dbReference>
<dbReference type="InterPro" id="IPR036979">
    <property type="entry name" value="CM_dom_sf"/>
</dbReference>
<keyword evidence="13" id="KW-0413">Isomerase</keyword>
<keyword evidence="11" id="KW-0057">Aromatic amino acid biosynthesis</keyword>
<dbReference type="SUPFAM" id="SSF55021">
    <property type="entry name" value="ACT-like"/>
    <property type="match status" value="1"/>
</dbReference>
<dbReference type="SUPFAM" id="SSF48600">
    <property type="entry name" value="Chorismate mutase II"/>
    <property type="match status" value="1"/>
</dbReference>
<evidence type="ECO:0000256" key="13">
    <source>
        <dbReference type="ARBA" id="ARBA00023235"/>
    </source>
</evidence>
<reference evidence="23" key="2">
    <citation type="journal article" date="2021" name="PeerJ">
        <title>Extensive microbial diversity within the chicken gut microbiome revealed by metagenomics and culture.</title>
        <authorList>
            <person name="Gilroy R."/>
            <person name="Ravi A."/>
            <person name="Getino M."/>
            <person name="Pursley I."/>
            <person name="Horton D.L."/>
            <person name="Alikhan N.F."/>
            <person name="Baker D."/>
            <person name="Gharbi K."/>
            <person name="Hall N."/>
            <person name="Watson M."/>
            <person name="Adriaenssens E.M."/>
            <person name="Foster-Nyarko E."/>
            <person name="Jarju S."/>
            <person name="Secka A."/>
            <person name="Antonio M."/>
            <person name="Oren A."/>
            <person name="Chaudhuri R.R."/>
            <person name="La Ragione R."/>
            <person name="Hildebrand F."/>
            <person name="Pallen M.J."/>
        </authorList>
    </citation>
    <scope>NUCLEOTIDE SEQUENCE</scope>
    <source>
        <strain evidence="23">13766</strain>
    </source>
</reference>
<feature type="site" description="Essential for prephenate dehydratase activity" evidence="19">
    <location>
        <position position="279"/>
    </location>
</feature>
<comment type="function">
    <text evidence="2">Catalyzes the Claisen rearrangement of chorismate to prephenate and the decarboxylation/dehydration of prephenate to phenylpyruvate.</text>
</comment>
<comment type="caution">
    <text evidence="23">The sequence shown here is derived from an EMBL/GenBank/DDBJ whole genome shotgun (WGS) entry which is preliminary data.</text>
</comment>
<keyword evidence="10" id="KW-0028">Amino-acid biosynthesis</keyword>
<dbReference type="Gene3D" id="1.20.59.10">
    <property type="entry name" value="Chorismate mutase"/>
    <property type="match status" value="1"/>
</dbReference>
<dbReference type="Gene3D" id="3.30.70.260">
    <property type="match status" value="1"/>
</dbReference>
<gene>
    <name evidence="23" type="ORF">IAA84_05640</name>
</gene>
<evidence type="ECO:0000256" key="18">
    <source>
        <dbReference type="ARBA" id="ARBA00047848"/>
    </source>
</evidence>
<sequence>MELKDYRAKIDEIDAQIAHLFAERMQAAEAIADYKAQNHLPIYHPAREREVLLSASQAAAPYSREARVVFGAMMDVSRSRQAARLAGESPLTQAISRAVAETPATFPQNATVACQGIEGAYSHQAANRLFALPQILFFQRFDGVFQAVEKGLCRYGVLPIENSSAGSVTEVYDLMKGRDFSIVRGTRLHIVHALLTRGAKLGQIREVISHEQAVRQCAPFLKAHPEIRVTLCANTAVAAQTVANSGRDDLAAIASPACAEIYGLTALPDSIQASDNNHTRFIVISKKPEIYPGANRISLMLTLPHVAGSLYRMIARFSALEMNLLKIESRPIPGRDFEFMFYFDVEASCANPEVLSLLAELESTVSQFAFLGNYAEV</sequence>
<feature type="domain" description="Prephenate dehydratase" evidence="21">
    <location>
        <begin position="111"/>
        <end position="286"/>
    </location>
</feature>
<proteinExistence type="predicted"/>
<comment type="catalytic activity">
    <reaction evidence="18">
        <text>prephenate + H(+) = 3-phenylpyruvate + CO2 + H2O</text>
        <dbReference type="Rhea" id="RHEA:21648"/>
        <dbReference type="ChEBI" id="CHEBI:15377"/>
        <dbReference type="ChEBI" id="CHEBI:15378"/>
        <dbReference type="ChEBI" id="CHEBI:16526"/>
        <dbReference type="ChEBI" id="CHEBI:18005"/>
        <dbReference type="ChEBI" id="CHEBI:29934"/>
        <dbReference type="EC" id="4.2.1.51"/>
    </reaction>
</comment>
<comment type="catalytic activity">
    <reaction evidence="1">
        <text>chorismate = prephenate</text>
        <dbReference type="Rhea" id="RHEA:13897"/>
        <dbReference type="ChEBI" id="CHEBI:29748"/>
        <dbReference type="ChEBI" id="CHEBI:29934"/>
        <dbReference type="EC" id="5.4.99.5"/>
    </reaction>
</comment>
<organism evidence="23 24">
    <name type="scientific">Candidatus Alectryocaccomicrobium excrementavium</name>
    <dbReference type="NCBI Taxonomy" id="2840668"/>
    <lineage>
        <taxon>Bacteria</taxon>
        <taxon>Bacillati</taxon>
        <taxon>Bacillota</taxon>
        <taxon>Clostridia</taxon>
        <taxon>Candidatus Alectryocaccomicrobium</taxon>
    </lineage>
</organism>
<dbReference type="EC" id="4.2.1.51" evidence="6"/>
<dbReference type="AlphaFoldDB" id="A0A9D1K5Y1"/>
<dbReference type="PROSITE" id="PS51171">
    <property type="entry name" value="PREPHENATE_DEHYDR_3"/>
    <property type="match status" value="1"/>
</dbReference>
<protein>
    <recommendedName>
        <fullName evidence="7">Bifunctional chorismate mutase/prephenate dehydratase</fullName>
        <ecNumber evidence="6">4.2.1.51</ecNumber>
    </recommendedName>
    <alternativeName>
        <fullName evidence="17">Chorismate mutase-prephenate dehydratase</fullName>
    </alternativeName>
    <alternativeName>
        <fullName evidence="8">Prephenate dehydratase</fullName>
    </alternativeName>
    <alternativeName>
        <fullName evidence="16">p-protein</fullName>
    </alternativeName>
</protein>
<reference evidence="23" key="1">
    <citation type="submission" date="2020-10" db="EMBL/GenBank/DDBJ databases">
        <authorList>
            <person name="Gilroy R."/>
        </authorList>
    </citation>
    <scope>NUCLEOTIDE SEQUENCE</scope>
    <source>
        <strain evidence="23">13766</strain>
    </source>
</reference>
<evidence type="ECO:0000259" key="22">
    <source>
        <dbReference type="PROSITE" id="PS51671"/>
    </source>
</evidence>
<keyword evidence="9" id="KW-0963">Cytoplasm</keyword>
<evidence type="ECO:0000256" key="15">
    <source>
        <dbReference type="ARBA" id="ARBA00023268"/>
    </source>
</evidence>
<evidence type="ECO:0000256" key="12">
    <source>
        <dbReference type="ARBA" id="ARBA00023222"/>
    </source>
</evidence>
<dbReference type="GO" id="GO:0009094">
    <property type="term" value="P:L-phenylalanine biosynthetic process"/>
    <property type="evidence" value="ECO:0007669"/>
    <property type="project" value="UniProtKB-KW"/>
</dbReference>
<evidence type="ECO:0000256" key="2">
    <source>
        <dbReference type="ARBA" id="ARBA00002364"/>
    </source>
</evidence>
<comment type="pathway">
    <text evidence="5">Metabolic intermediate biosynthesis; prephenate biosynthesis; prephenate from chorismate: step 1/1.</text>
</comment>
<keyword evidence="12" id="KW-0584">Phenylalanine biosynthesis</keyword>
<evidence type="ECO:0000256" key="14">
    <source>
        <dbReference type="ARBA" id="ARBA00023239"/>
    </source>
</evidence>
<evidence type="ECO:0000256" key="5">
    <source>
        <dbReference type="ARBA" id="ARBA00004817"/>
    </source>
</evidence>
<dbReference type="InterPro" id="IPR002912">
    <property type="entry name" value="ACT_dom"/>
</dbReference>
<evidence type="ECO:0000256" key="8">
    <source>
        <dbReference type="ARBA" id="ARBA00021872"/>
    </source>
</evidence>
<evidence type="ECO:0000313" key="24">
    <source>
        <dbReference type="Proteomes" id="UP000824140"/>
    </source>
</evidence>
<evidence type="ECO:0000259" key="20">
    <source>
        <dbReference type="PROSITE" id="PS51168"/>
    </source>
</evidence>
<evidence type="ECO:0000256" key="10">
    <source>
        <dbReference type="ARBA" id="ARBA00022605"/>
    </source>
</evidence>
<name>A0A9D1K5Y1_9FIRM</name>
<dbReference type="InterPro" id="IPR001086">
    <property type="entry name" value="Preph_deHydtase"/>
</dbReference>
<dbReference type="GO" id="GO:0046417">
    <property type="term" value="P:chorismate metabolic process"/>
    <property type="evidence" value="ECO:0007669"/>
    <property type="project" value="InterPro"/>
</dbReference>
<dbReference type="EMBL" id="DVJN01000111">
    <property type="protein sequence ID" value="HIS92485.1"/>
    <property type="molecule type" value="Genomic_DNA"/>
</dbReference>
<dbReference type="PIRSF" id="PIRSF001500">
    <property type="entry name" value="Chor_mut_pdt_Ppr"/>
    <property type="match status" value="1"/>
</dbReference>
<dbReference type="InterPro" id="IPR036263">
    <property type="entry name" value="Chorismate_II_sf"/>
</dbReference>
<dbReference type="GO" id="GO:0004106">
    <property type="term" value="F:chorismate mutase activity"/>
    <property type="evidence" value="ECO:0007669"/>
    <property type="project" value="UniProtKB-EC"/>
</dbReference>
<evidence type="ECO:0000256" key="19">
    <source>
        <dbReference type="PIRSR" id="PIRSR001500-2"/>
    </source>
</evidence>
<feature type="domain" description="Chorismate mutase" evidence="20">
    <location>
        <begin position="1"/>
        <end position="85"/>
    </location>
</feature>
<evidence type="ECO:0000256" key="3">
    <source>
        <dbReference type="ARBA" id="ARBA00004496"/>
    </source>
</evidence>
<dbReference type="Pfam" id="PF01817">
    <property type="entry name" value="CM_2"/>
    <property type="match status" value="1"/>
</dbReference>
<keyword evidence="14" id="KW-0456">Lyase</keyword>
<dbReference type="InterPro" id="IPR045865">
    <property type="entry name" value="ACT-like_dom_sf"/>
</dbReference>
<evidence type="ECO:0000256" key="6">
    <source>
        <dbReference type="ARBA" id="ARBA00013147"/>
    </source>
</evidence>
<dbReference type="GO" id="GO:0004664">
    <property type="term" value="F:prephenate dehydratase activity"/>
    <property type="evidence" value="ECO:0007669"/>
    <property type="project" value="UniProtKB-EC"/>
</dbReference>
<evidence type="ECO:0000256" key="7">
    <source>
        <dbReference type="ARBA" id="ARBA00014401"/>
    </source>
</evidence>
<dbReference type="Gene3D" id="3.40.190.10">
    <property type="entry name" value="Periplasmic binding protein-like II"/>
    <property type="match status" value="2"/>
</dbReference>
<comment type="subcellular location">
    <subcellularLocation>
        <location evidence="3">Cytoplasm</location>
    </subcellularLocation>
</comment>
<accession>A0A9D1K5Y1</accession>
<evidence type="ECO:0000259" key="21">
    <source>
        <dbReference type="PROSITE" id="PS51171"/>
    </source>
</evidence>
<evidence type="ECO:0000256" key="11">
    <source>
        <dbReference type="ARBA" id="ARBA00023141"/>
    </source>
</evidence>
<evidence type="ECO:0000313" key="23">
    <source>
        <dbReference type="EMBL" id="HIS92485.1"/>
    </source>
</evidence>
<dbReference type="CDD" id="cd13631">
    <property type="entry name" value="PBP2_Ct-PDT_like"/>
    <property type="match status" value="1"/>
</dbReference>
<evidence type="ECO:0000256" key="17">
    <source>
        <dbReference type="ARBA" id="ARBA00031520"/>
    </source>
</evidence>
<keyword evidence="15" id="KW-0511">Multifunctional enzyme</keyword>
<dbReference type="CDD" id="cd04905">
    <property type="entry name" value="ACT_CM-PDT"/>
    <property type="match status" value="1"/>
</dbReference>
<dbReference type="PANTHER" id="PTHR21022:SF19">
    <property type="entry name" value="PREPHENATE DEHYDRATASE-RELATED"/>
    <property type="match status" value="1"/>
</dbReference>
<dbReference type="PROSITE" id="PS51168">
    <property type="entry name" value="CHORISMATE_MUT_2"/>
    <property type="match status" value="1"/>
</dbReference>
<dbReference type="GO" id="GO:0005737">
    <property type="term" value="C:cytoplasm"/>
    <property type="evidence" value="ECO:0007669"/>
    <property type="project" value="UniProtKB-SubCell"/>
</dbReference>
<dbReference type="Proteomes" id="UP000824140">
    <property type="component" value="Unassembled WGS sequence"/>
</dbReference>
<dbReference type="SUPFAM" id="SSF53850">
    <property type="entry name" value="Periplasmic binding protein-like II"/>
    <property type="match status" value="1"/>
</dbReference>
<dbReference type="Pfam" id="PF00800">
    <property type="entry name" value="PDT"/>
    <property type="match status" value="1"/>
</dbReference>